<dbReference type="PROSITE" id="PS51387">
    <property type="entry name" value="FAD_PCMH"/>
    <property type="match status" value="1"/>
</dbReference>
<dbReference type="GO" id="GO:0016491">
    <property type="term" value="F:oxidoreductase activity"/>
    <property type="evidence" value="ECO:0007669"/>
    <property type="project" value="UniProtKB-KW"/>
</dbReference>
<dbReference type="SUPFAM" id="SSF56176">
    <property type="entry name" value="FAD-binding/transporter-associated domain-like"/>
    <property type="match status" value="1"/>
</dbReference>
<comment type="caution">
    <text evidence="7">The sequence shown here is derived from an EMBL/GenBank/DDBJ whole genome shotgun (WGS) entry which is preliminary data.</text>
</comment>
<dbReference type="EMBL" id="AJYC02000081">
    <property type="protein sequence ID" value="EKT79615.1"/>
    <property type="molecule type" value="Genomic_DNA"/>
</dbReference>
<gene>
    <name evidence="7" type="ORF">WSS_A26925</name>
</gene>
<keyword evidence="5" id="KW-0560">Oxidoreductase</keyword>
<dbReference type="Gene3D" id="3.30.465.10">
    <property type="match status" value="1"/>
</dbReference>
<keyword evidence="3" id="KW-0285">Flavoprotein</keyword>
<keyword evidence="4" id="KW-0274">FAD</keyword>
<dbReference type="InterPro" id="IPR050416">
    <property type="entry name" value="FAD-linked_Oxidoreductase"/>
</dbReference>
<name>K8XRE8_RHOOP</name>
<dbReference type="PANTHER" id="PTHR42973:SF39">
    <property type="entry name" value="FAD-BINDING PCMH-TYPE DOMAIN-CONTAINING PROTEIN"/>
    <property type="match status" value="1"/>
</dbReference>
<evidence type="ECO:0000313" key="7">
    <source>
        <dbReference type="EMBL" id="EKT79615.1"/>
    </source>
</evidence>
<sequence length="471" mass="49719">MLVSSPSAECVAQLKAVLPHRVHLPDTDDYRTALGRVFFPDAARRRPSCVVEPASVEEVSTVMRVAHRTGGTVTVRGGGLSSNCVADDAVMLDLSAHLNTARPEDDRVVVAGGATVGTMLDALAPTGRVVPVGIVGHAGFGLVTRGGVGYLTRSLGLTIDQLVEAELVLPSGEVVHLSDASTGDEADLWWAVRGCAPCFGVVTSAVLRTHPVGPVWVDRMVLGLEALATYFRVAPTLPRDTTIGAVLGYSALSPDEPVLFVYTACASGDESDIDRARSAATTVADVSGKVLYRSEMSGTYLTGLPEFAPPGPDGEEPEPIRLPEPGERRGSFFGKAVFTGPTLDSQLAEALATQIRGAPTRDCRIDFQHTGGALADVGDGDTAFWGRSGEWNIPLNAVWSDPYDGAACLSWAGGTLDALAPHTIGVYSVEVRPGFPETGAEIDAAYGGNLRRLRELRQRHDPMGVLTHYPL</sequence>
<protein>
    <submittedName>
        <fullName evidence="7">Oxidoreductase</fullName>
    </submittedName>
</protein>
<comment type="cofactor">
    <cofactor evidence="1">
        <name>FAD</name>
        <dbReference type="ChEBI" id="CHEBI:57692"/>
    </cofactor>
</comment>
<evidence type="ECO:0000256" key="4">
    <source>
        <dbReference type="ARBA" id="ARBA00022827"/>
    </source>
</evidence>
<reference evidence="7 8" key="1">
    <citation type="journal article" date="2013" name="Genome Announc.">
        <title>Draft Genome Sequence of Rhodococcus opacus Strain M213 Shows a Diverse Catabolic Potential.</title>
        <authorList>
            <person name="Pathak A."/>
            <person name="Green S.J."/>
            <person name="Ogram A."/>
            <person name="Chauhan A."/>
        </authorList>
    </citation>
    <scope>NUCLEOTIDE SEQUENCE [LARGE SCALE GENOMIC DNA]</scope>
    <source>
        <strain evidence="7 8">M213</strain>
    </source>
</reference>
<comment type="similarity">
    <text evidence="2">Belongs to the oxygen-dependent FAD-linked oxidoreductase family.</text>
</comment>
<dbReference type="AlphaFoldDB" id="K8XRE8"/>
<dbReference type="GO" id="GO:0071949">
    <property type="term" value="F:FAD binding"/>
    <property type="evidence" value="ECO:0007669"/>
    <property type="project" value="InterPro"/>
</dbReference>
<dbReference type="Proteomes" id="UP000005951">
    <property type="component" value="Unassembled WGS sequence"/>
</dbReference>
<evidence type="ECO:0000259" key="6">
    <source>
        <dbReference type="PROSITE" id="PS51387"/>
    </source>
</evidence>
<dbReference type="InterPro" id="IPR006094">
    <property type="entry name" value="Oxid_FAD_bind_N"/>
</dbReference>
<evidence type="ECO:0000256" key="3">
    <source>
        <dbReference type="ARBA" id="ARBA00022630"/>
    </source>
</evidence>
<accession>K8XRE8</accession>
<dbReference type="InterPro" id="IPR036318">
    <property type="entry name" value="FAD-bd_PCMH-like_sf"/>
</dbReference>
<dbReference type="InterPro" id="IPR016169">
    <property type="entry name" value="FAD-bd_PCMH_sub2"/>
</dbReference>
<evidence type="ECO:0000313" key="8">
    <source>
        <dbReference type="Proteomes" id="UP000005951"/>
    </source>
</evidence>
<proteinExistence type="inferred from homology"/>
<organism evidence="7 8">
    <name type="scientific">Rhodococcus opacus M213</name>
    <dbReference type="NCBI Taxonomy" id="1129896"/>
    <lineage>
        <taxon>Bacteria</taxon>
        <taxon>Bacillati</taxon>
        <taxon>Actinomycetota</taxon>
        <taxon>Actinomycetes</taxon>
        <taxon>Mycobacteriales</taxon>
        <taxon>Nocardiaceae</taxon>
        <taxon>Rhodococcus</taxon>
    </lineage>
</organism>
<evidence type="ECO:0000256" key="5">
    <source>
        <dbReference type="ARBA" id="ARBA00023002"/>
    </source>
</evidence>
<dbReference type="Pfam" id="PF01565">
    <property type="entry name" value="FAD_binding_4"/>
    <property type="match status" value="1"/>
</dbReference>
<evidence type="ECO:0000256" key="1">
    <source>
        <dbReference type="ARBA" id="ARBA00001974"/>
    </source>
</evidence>
<feature type="domain" description="FAD-binding PCMH-type" evidence="6">
    <location>
        <begin position="43"/>
        <end position="212"/>
    </location>
</feature>
<dbReference type="PANTHER" id="PTHR42973">
    <property type="entry name" value="BINDING OXIDOREDUCTASE, PUTATIVE (AFU_ORTHOLOGUE AFUA_1G17690)-RELATED"/>
    <property type="match status" value="1"/>
</dbReference>
<dbReference type="InterPro" id="IPR016166">
    <property type="entry name" value="FAD-bd_PCMH"/>
</dbReference>
<dbReference type="Gene3D" id="3.40.462.20">
    <property type="match status" value="1"/>
</dbReference>
<evidence type="ECO:0000256" key="2">
    <source>
        <dbReference type="ARBA" id="ARBA00005466"/>
    </source>
</evidence>